<reference evidence="2" key="1">
    <citation type="journal article" date="2019" name="Int. J. Syst. Evol. Microbiol.">
        <title>The Global Catalogue of Microorganisms (GCM) 10K type strain sequencing project: providing services to taxonomists for standard genome sequencing and annotation.</title>
        <authorList>
            <consortium name="The Broad Institute Genomics Platform"/>
            <consortium name="The Broad Institute Genome Sequencing Center for Infectious Disease"/>
            <person name="Wu L."/>
            <person name="Ma J."/>
        </authorList>
    </citation>
    <scope>NUCLEOTIDE SEQUENCE [LARGE SCALE GENOMIC DNA]</scope>
    <source>
        <strain evidence="2">KCTC 42195</strain>
    </source>
</reference>
<gene>
    <name evidence="1" type="ORF">ACFOKJ_13515</name>
</gene>
<evidence type="ECO:0008006" key="3">
    <source>
        <dbReference type="Google" id="ProtNLM"/>
    </source>
</evidence>
<evidence type="ECO:0000313" key="2">
    <source>
        <dbReference type="Proteomes" id="UP001595636"/>
    </source>
</evidence>
<keyword evidence="2" id="KW-1185">Reference proteome</keyword>
<organism evidence="1 2">
    <name type="scientific">Vogesella amnigena</name>
    <dbReference type="NCBI Taxonomy" id="1507449"/>
    <lineage>
        <taxon>Bacteria</taxon>
        <taxon>Pseudomonadati</taxon>
        <taxon>Pseudomonadota</taxon>
        <taxon>Betaproteobacteria</taxon>
        <taxon>Neisseriales</taxon>
        <taxon>Chromobacteriaceae</taxon>
        <taxon>Vogesella</taxon>
    </lineage>
</organism>
<dbReference type="EMBL" id="JBHRYH010000042">
    <property type="protein sequence ID" value="MFC3627131.1"/>
    <property type="molecule type" value="Genomic_DNA"/>
</dbReference>
<dbReference type="Proteomes" id="UP001595636">
    <property type="component" value="Unassembled WGS sequence"/>
</dbReference>
<comment type="caution">
    <text evidence="1">The sequence shown here is derived from an EMBL/GenBank/DDBJ whole genome shotgun (WGS) entry which is preliminary data.</text>
</comment>
<dbReference type="PROSITE" id="PS51257">
    <property type="entry name" value="PROKAR_LIPOPROTEIN"/>
    <property type="match status" value="1"/>
</dbReference>
<protein>
    <recommendedName>
        <fullName evidence="3">Lipoprotein</fullName>
    </recommendedName>
</protein>
<dbReference type="RefSeq" id="WP_390280469.1">
    <property type="nucleotide sequence ID" value="NZ_JBHRYH010000042.1"/>
</dbReference>
<evidence type="ECO:0000313" key="1">
    <source>
        <dbReference type="EMBL" id="MFC3627131.1"/>
    </source>
</evidence>
<sequence length="91" mass="10244">MTKTMLWGLLAVLLAACSGGNEYSSEAKNGFLRSCIARNSPVFCECGLGQLQKEYTEQEFVAQEEAAKANQRFSDRMQQSFIRIRQQCPQT</sequence>
<name>A0ABV7TWM7_9NEIS</name>
<accession>A0ABV7TWM7</accession>
<proteinExistence type="predicted"/>